<dbReference type="PANTHER" id="PTHR43132:SF2">
    <property type="entry name" value="ARSENICAL RESISTANCE OPERON REPRESSOR ARSR-RELATED"/>
    <property type="match status" value="1"/>
</dbReference>
<dbReference type="InterPro" id="IPR011991">
    <property type="entry name" value="ArsR-like_HTH"/>
</dbReference>
<dbReference type="GO" id="GO:0003677">
    <property type="term" value="F:DNA binding"/>
    <property type="evidence" value="ECO:0007669"/>
    <property type="project" value="UniProtKB-KW"/>
</dbReference>
<dbReference type="OrthoDB" id="194599at2"/>
<dbReference type="InterPro" id="IPR051011">
    <property type="entry name" value="Metal_resp_trans_reg"/>
</dbReference>
<dbReference type="PRINTS" id="PR00778">
    <property type="entry name" value="HTHARSR"/>
</dbReference>
<dbReference type="PROSITE" id="PS50987">
    <property type="entry name" value="HTH_ARSR_2"/>
    <property type="match status" value="1"/>
</dbReference>
<dbReference type="STRING" id="933059.SAMN04488103_104200"/>
<dbReference type="NCBIfam" id="NF033788">
    <property type="entry name" value="HTH_metalloreg"/>
    <property type="match status" value="1"/>
</dbReference>
<evidence type="ECO:0000256" key="2">
    <source>
        <dbReference type="ARBA" id="ARBA00023125"/>
    </source>
</evidence>
<protein>
    <submittedName>
        <fullName evidence="5">Transcriptional regulator, ArsR family</fullName>
    </submittedName>
</protein>
<accession>A0A1H8FLU5</accession>
<keyword evidence="6" id="KW-1185">Reference proteome</keyword>
<dbReference type="InterPro" id="IPR036388">
    <property type="entry name" value="WH-like_DNA-bd_sf"/>
</dbReference>
<organism evidence="5 6">
    <name type="scientific">Gemmobacter aquatilis</name>
    <dbReference type="NCBI Taxonomy" id="933059"/>
    <lineage>
        <taxon>Bacteria</taxon>
        <taxon>Pseudomonadati</taxon>
        <taxon>Pseudomonadota</taxon>
        <taxon>Alphaproteobacteria</taxon>
        <taxon>Rhodobacterales</taxon>
        <taxon>Paracoccaceae</taxon>
        <taxon>Gemmobacter</taxon>
    </lineage>
</organism>
<reference evidence="5 6" key="1">
    <citation type="submission" date="2016-10" db="EMBL/GenBank/DDBJ databases">
        <authorList>
            <person name="de Groot N.N."/>
        </authorList>
    </citation>
    <scope>NUCLEOTIDE SEQUENCE [LARGE SCALE GENOMIC DNA]</scope>
    <source>
        <strain evidence="5 6">DSM 3857</strain>
    </source>
</reference>
<dbReference type="PANTHER" id="PTHR43132">
    <property type="entry name" value="ARSENICAL RESISTANCE OPERON REPRESSOR ARSR-RELATED"/>
    <property type="match status" value="1"/>
</dbReference>
<dbReference type="EMBL" id="FOCE01000004">
    <property type="protein sequence ID" value="SEN32669.1"/>
    <property type="molecule type" value="Genomic_DNA"/>
</dbReference>
<dbReference type="CDD" id="cd00090">
    <property type="entry name" value="HTH_ARSR"/>
    <property type="match status" value="1"/>
</dbReference>
<evidence type="ECO:0000256" key="3">
    <source>
        <dbReference type="ARBA" id="ARBA00023163"/>
    </source>
</evidence>
<name>A0A1H8FLU5_9RHOB</name>
<evidence type="ECO:0000259" key="4">
    <source>
        <dbReference type="PROSITE" id="PS50987"/>
    </source>
</evidence>
<evidence type="ECO:0000313" key="6">
    <source>
        <dbReference type="Proteomes" id="UP000198761"/>
    </source>
</evidence>
<dbReference type="RefSeq" id="WP_091300879.1">
    <property type="nucleotide sequence ID" value="NZ_FOCE01000004.1"/>
</dbReference>
<evidence type="ECO:0000313" key="5">
    <source>
        <dbReference type="EMBL" id="SEN32669.1"/>
    </source>
</evidence>
<evidence type="ECO:0000256" key="1">
    <source>
        <dbReference type="ARBA" id="ARBA00023015"/>
    </source>
</evidence>
<gene>
    <name evidence="5" type="ORF">SAMN04488103_104200</name>
</gene>
<dbReference type="AlphaFoldDB" id="A0A1H8FLU5"/>
<dbReference type="SMART" id="SM00418">
    <property type="entry name" value="HTH_ARSR"/>
    <property type="match status" value="1"/>
</dbReference>
<dbReference type="Proteomes" id="UP000198761">
    <property type="component" value="Unassembled WGS sequence"/>
</dbReference>
<dbReference type="Gene3D" id="1.10.10.10">
    <property type="entry name" value="Winged helix-like DNA-binding domain superfamily/Winged helix DNA-binding domain"/>
    <property type="match status" value="1"/>
</dbReference>
<dbReference type="InterPro" id="IPR036390">
    <property type="entry name" value="WH_DNA-bd_sf"/>
</dbReference>
<dbReference type="SUPFAM" id="SSF46785">
    <property type="entry name" value="Winged helix' DNA-binding domain"/>
    <property type="match status" value="1"/>
</dbReference>
<keyword evidence="1" id="KW-0805">Transcription regulation</keyword>
<sequence length="125" mass="13601">MPDLPLADLPLIDLQDPEACTTLSADEMLVQATAAAGFLKALAHEGRLMILCHLQSGEKSVTELEHLLSSRQAAVSQQLARLRLEGLVSCRREGKTMFYSIQDPKVATAIGMVYEMFCKAPKAQG</sequence>
<proteinExistence type="predicted"/>
<dbReference type="GO" id="GO:0003700">
    <property type="term" value="F:DNA-binding transcription factor activity"/>
    <property type="evidence" value="ECO:0007669"/>
    <property type="project" value="InterPro"/>
</dbReference>
<keyword evidence="3" id="KW-0804">Transcription</keyword>
<dbReference type="Pfam" id="PF01022">
    <property type="entry name" value="HTH_5"/>
    <property type="match status" value="1"/>
</dbReference>
<feature type="domain" description="HTH arsR-type" evidence="4">
    <location>
        <begin position="27"/>
        <end position="121"/>
    </location>
</feature>
<dbReference type="InterPro" id="IPR001845">
    <property type="entry name" value="HTH_ArsR_DNA-bd_dom"/>
</dbReference>
<keyword evidence="2" id="KW-0238">DNA-binding</keyword>